<evidence type="ECO:0000313" key="3">
    <source>
        <dbReference type="EMBL" id="CAD2153840.1"/>
    </source>
</evidence>
<feature type="chain" id="PRO_5027868376" evidence="2">
    <location>
        <begin position="23"/>
        <end position="105"/>
    </location>
</feature>
<comment type="caution">
    <text evidence="3">The sequence shown here is derived from an EMBL/GenBank/DDBJ whole genome shotgun (WGS) entry which is preliminary data.</text>
</comment>
<evidence type="ECO:0000256" key="1">
    <source>
        <dbReference type="SAM" id="MobiDB-lite"/>
    </source>
</evidence>
<reference evidence="3 4" key="1">
    <citation type="submission" date="2020-08" db="EMBL/GenBank/DDBJ databases">
        <authorList>
            <person name="Koutsovoulos G."/>
            <person name="Danchin GJ E."/>
        </authorList>
    </citation>
    <scope>NUCLEOTIDE SEQUENCE [LARGE SCALE GENOMIC DNA]</scope>
</reference>
<feature type="region of interest" description="Disordered" evidence="1">
    <location>
        <begin position="40"/>
        <end position="68"/>
    </location>
</feature>
<protein>
    <submittedName>
        <fullName evidence="3">Uncharacterized protein</fullName>
    </submittedName>
</protein>
<organism evidence="3 4">
    <name type="scientific">Meloidogyne enterolobii</name>
    <name type="common">Root-knot nematode worm</name>
    <name type="synonym">Meloidogyne mayaguensis</name>
    <dbReference type="NCBI Taxonomy" id="390850"/>
    <lineage>
        <taxon>Eukaryota</taxon>
        <taxon>Metazoa</taxon>
        <taxon>Ecdysozoa</taxon>
        <taxon>Nematoda</taxon>
        <taxon>Chromadorea</taxon>
        <taxon>Rhabditida</taxon>
        <taxon>Tylenchina</taxon>
        <taxon>Tylenchomorpha</taxon>
        <taxon>Tylenchoidea</taxon>
        <taxon>Meloidogynidae</taxon>
        <taxon>Meloidogyninae</taxon>
        <taxon>Meloidogyne</taxon>
    </lineage>
</organism>
<evidence type="ECO:0000256" key="2">
    <source>
        <dbReference type="SAM" id="SignalP"/>
    </source>
</evidence>
<evidence type="ECO:0000313" key="4">
    <source>
        <dbReference type="Proteomes" id="UP000580250"/>
    </source>
</evidence>
<accession>A0A6V7UCN3</accession>
<sequence length="105" mass="12228">MNYLKLIFFVFFLLIYLNISDGKTKEKTNLLFHRRCKRGNNSGCFGGGSRRRSDQPFQQREGKAHVEEGNSKKRALYVCNNTFFSHLKLNEFLAKTLTEKYIVVG</sequence>
<dbReference type="Proteomes" id="UP000580250">
    <property type="component" value="Unassembled WGS sequence"/>
</dbReference>
<dbReference type="AlphaFoldDB" id="A0A6V7UCN3"/>
<proteinExistence type="predicted"/>
<keyword evidence="2" id="KW-0732">Signal</keyword>
<name>A0A6V7UCN3_MELEN</name>
<feature type="signal peptide" evidence="2">
    <location>
        <begin position="1"/>
        <end position="22"/>
    </location>
</feature>
<gene>
    <name evidence="3" type="ORF">MENT_LOCUS11276</name>
</gene>
<dbReference type="EMBL" id="CAJEWN010000054">
    <property type="protein sequence ID" value="CAD2153840.1"/>
    <property type="molecule type" value="Genomic_DNA"/>
</dbReference>